<reference evidence="6" key="1">
    <citation type="submission" date="2025-08" db="UniProtKB">
        <authorList>
            <consortium name="RefSeq"/>
        </authorList>
    </citation>
    <scope>IDENTIFICATION</scope>
</reference>
<evidence type="ECO:0000313" key="5">
    <source>
        <dbReference type="Proteomes" id="UP000189705"/>
    </source>
</evidence>
<evidence type="ECO:0000256" key="3">
    <source>
        <dbReference type="SAM" id="MobiDB-lite"/>
    </source>
</evidence>
<evidence type="ECO:0000259" key="4">
    <source>
        <dbReference type="Pfam" id="PF13359"/>
    </source>
</evidence>
<dbReference type="Proteomes" id="UP000189705">
    <property type="component" value="Unplaced"/>
</dbReference>
<dbReference type="GO" id="GO:0046872">
    <property type="term" value="F:metal ion binding"/>
    <property type="evidence" value="ECO:0007669"/>
    <property type="project" value="UniProtKB-KW"/>
</dbReference>
<gene>
    <name evidence="6" type="primary">LOC112549300</name>
</gene>
<dbReference type="KEGG" id="asn:112549300"/>
<comment type="cofactor">
    <cofactor evidence="1">
        <name>a divalent metal cation</name>
        <dbReference type="ChEBI" id="CHEBI:60240"/>
    </cofactor>
</comment>
<proteinExistence type="predicted"/>
<feature type="region of interest" description="Disordered" evidence="3">
    <location>
        <begin position="1"/>
        <end position="39"/>
    </location>
</feature>
<keyword evidence="5" id="KW-1185">Reference proteome</keyword>
<keyword evidence="2" id="KW-0479">Metal-binding</keyword>
<accession>A0A3Q0FZG2</accession>
<organism evidence="5 6">
    <name type="scientific">Alligator sinensis</name>
    <name type="common">Chinese alligator</name>
    <dbReference type="NCBI Taxonomy" id="38654"/>
    <lineage>
        <taxon>Eukaryota</taxon>
        <taxon>Metazoa</taxon>
        <taxon>Chordata</taxon>
        <taxon>Craniata</taxon>
        <taxon>Vertebrata</taxon>
        <taxon>Euteleostomi</taxon>
        <taxon>Archelosauria</taxon>
        <taxon>Archosauria</taxon>
        <taxon>Crocodylia</taxon>
        <taxon>Alligatoridae</taxon>
        <taxon>Alligatorinae</taxon>
        <taxon>Alligator</taxon>
    </lineage>
</organism>
<sequence>MDAEEHEDTLPSSQLTCTGSTQGQDISPTGIVDRPGGGTDMSRVRDDLLRELLEGLDIFKSAVVDHHGVFTKVSTSWAGSAHNAHIFCNSTLLALMKSGCFAPGVPDLQLSKVTIPPLLIRDSAYLLLPWFMQLYAGQLDPHQTHFNRCLGCTCMLVECTFGRLKGRCCTLTACFKVVEANILWVVVTACVLHKICEVCGQFSGSLYFPPQTQTFSHSPTFPPQTQIPTTFQPPHPPPIKHPLPRANCTYCAPCAFLG</sequence>
<evidence type="ECO:0000313" key="6">
    <source>
        <dbReference type="RefSeq" id="XP_025052936.1"/>
    </source>
</evidence>
<dbReference type="RefSeq" id="XP_025052936.1">
    <property type="nucleotide sequence ID" value="XM_025197151.1"/>
</dbReference>
<feature type="domain" description="DDE Tnp4" evidence="4">
    <location>
        <begin position="62"/>
        <end position="193"/>
    </location>
</feature>
<dbReference type="Pfam" id="PF13359">
    <property type="entry name" value="DDE_Tnp_4"/>
    <property type="match status" value="1"/>
</dbReference>
<dbReference type="InterPro" id="IPR027806">
    <property type="entry name" value="HARBI1_dom"/>
</dbReference>
<feature type="compositionally biased region" description="Polar residues" evidence="3">
    <location>
        <begin position="10"/>
        <end position="27"/>
    </location>
</feature>
<evidence type="ECO:0000256" key="1">
    <source>
        <dbReference type="ARBA" id="ARBA00001968"/>
    </source>
</evidence>
<name>A0A3Q0FZG2_ALLSI</name>
<evidence type="ECO:0000256" key="2">
    <source>
        <dbReference type="ARBA" id="ARBA00022723"/>
    </source>
</evidence>
<protein>
    <submittedName>
        <fullName evidence="6">Uncharacterized protein LOC112549300</fullName>
    </submittedName>
</protein>
<dbReference type="InParanoid" id="A0A3Q0FZG2"/>
<dbReference type="AlphaFoldDB" id="A0A3Q0FZG2"/>
<dbReference type="GeneID" id="112549300"/>